<organism evidence="1 2">
    <name type="scientific">Neophaeococcomyces mojaviensis</name>
    <dbReference type="NCBI Taxonomy" id="3383035"/>
    <lineage>
        <taxon>Eukaryota</taxon>
        <taxon>Fungi</taxon>
        <taxon>Dikarya</taxon>
        <taxon>Ascomycota</taxon>
        <taxon>Pezizomycotina</taxon>
        <taxon>Eurotiomycetes</taxon>
        <taxon>Chaetothyriomycetidae</taxon>
        <taxon>Chaetothyriales</taxon>
        <taxon>Chaetothyriales incertae sedis</taxon>
        <taxon>Neophaeococcomyces</taxon>
    </lineage>
</organism>
<reference evidence="1" key="1">
    <citation type="submission" date="2022-10" db="EMBL/GenBank/DDBJ databases">
        <title>Culturing micro-colonial fungi from biological soil crusts in the Mojave desert and describing Neophaeococcomyces mojavensis, and introducing the new genera and species Taxawa tesnikishii.</title>
        <authorList>
            <person name="Kurbessoian T."/>
            <person name="Stajich J.E."/>
        </authorList>
    </citation>
    <scope>NUCLEOTIDE SEQUENCE</scope>
    <source>
        <strain evidence="1">JES_112</strain>
    </source>
</reference>
<dbReference type="EMBL" id="JAPDRQ010000207">
    <property type="protein sequence ID" value="KAJ9652258.1"/>
    <property type="molecule type" value="Genomic_DNA"/>
</dbReference>
<comment type="caution">
    <text evidence="1">The sequence shown here is derived from an EMBL/GenBank/DDBJ whole genome shotgun (WGS) entry which is preliminary data.</text>
</comment>
<evidence type="ECO:0000313" key="2">
    <source>
        <dbReference type="Proteomes" id="UP001172386"/>
    </source>
</evidence>
<dbReference type="Proteomes" id="UP001172386">
    <property type="component" value="Unassembled WGS sequence"/>
</dbReference>
<name>A0ACC2ZXV2_9EURO</name>
<keyword evidence="2" id="KW-1185">Reference proteome</keyword>
<sequence length="246" mass="27419">MSQAPTNPSDISCFSADTFADLLSGDLLDISVGPDSKRWSLHRNLLAHHSAFFSQESDTLKDGKLDLPNEDTSAFRLLVKWLYQGHIQDVSTIRGAEKKWDYAYACQNLYLLCETIGIHVLKNIAIDQFRKGCAESRLVPGAEEIKPIYERTAAGSPFRKLVSKIAARQIMDPDLKRDASVYRDCFQANPDFAVDVLNAIRDGTEGMLLDDPTKGNGCQYHVHENGDNCHKTVHFEDDDDATIVVG</sequence>
<accession>A0ACC2ZXV2</accession>
<protein>
    <submittedName>
        <fullName evidence="1">Uncharacterized protein</fullName>
    </submittedName>
</protein>
<evidence type="ECO:0000313" key="1">
    <source>
        <dbReference type="EMBL" id="KAJ9652258.1"/>
    </source>
</evidence>
<proteinExistence type="predicted"/>
<gene>
    <name evidence="1" type="ORF">H2198_008468</name>
</gene>